<evidence type="ECO:0000313" key="7">
    <source>
        <dbReference type="Proteomes" id="UP000293142"/>
    </source>
</evidence>
<feature type="chain" id="PRO_5039062443" evidence="4">
    <location>
        <begin position="51"/>
        <end position="383"/>
    </location>
</feature>
<dbReference type="GO" id="GO:0030246">
    <property type="term" value="F:carbohydrate binding"/>
    <property type="evidence" value="ECO:0007669"/>
    <property type="project" value="TreeGrafter"/>
</dbReference>
<dbReference type="InterPro" id="IPR028082">
    <property type="entry name" value="Peripla_BP_I"/>
</dbReference>
<name>A0A4V2J372_9BACL</name>
<evidence type="ECO:0000313" key="6">
    <source>
        <dbReference type="EMBL" id="TBL70295.1"/>
    </source>
</evidence>
<comment type="caution">
    <text evidence="6">The sequence shown here is derived from an EMBL/GenBank/DDBJ whole genome shotgun (WGS) entry which is preliminary data.</text>
</comment>
<comment type="similarity">
    <text evidence="2">Belongs to the bacterial solute-binding protein 2 family.</text>
</comment>
<proteinExistence type="inferred from homology"/>
<feature type="domain" description="Periplasmic binding protein" evidence="5">
    <location>
        <begin position="94"/>
        <end position="335"/>
    </location>
</feature>
<dbReference type="PANTHER" id="PTHR30036:SF7">
    <property type="entry name" value="ABC TRANSPORTER PERIPLASMIC-BINDING PROTEIN YPHF"/>
    <property type="match status" value="1"/>
</dbReference>
<dbReference type="SUPFAM" id="SSF53822">
    <property type="entry name" value="Periplasmic binding protein-like I"/>
    <property type="match status" value="1"/>
</dbReference>
<dbReference type="OrthoDB" id="9800520at2"/>
<dbReference type="Proteomes" id="UP000293142">
    <property type="component" value="Unassembled WGS sequence"/>
</dbReference>
<evidence type="ECO:0000256" key="2">
    <source>
        <dbReference type="ARBA" id="ARBA00007639"/>
    </source>
</evidence>
<sequence>METKNKGVTTNNTFVYKIYGRQLKMKKKLNMKKMSGLLFLALLAALTLSACDSDTQTASNSNVDKSGSADGASASTAKSSGAAKNETYYWISQNSTLPLFVANDYPGLDRAAKELNIKVEKAGPTNIDLSAFIATIDQVCAQKPAGVTVVGWDPALTEAVNRCMDQGVPTITDDADLPNSKRFSFVGTDWYDIGVQQAKAMVKATGGKGEIATLSMVNADNMKRAVAGFTDTLKGTELKIVAQEDDGGDSSTAASKTASLLSAYPNLLGIAGFDSESGAGIVRALEEAGKVGKVKVTAMEQTPEFLNTVKEGKVDAIIIQKRELFTYYAIKTLYDFNHNGLSVNGLTGWEANPVPVNINTGLLVVTKDNIGKLLDAMTKRNTK</sequence>
<evidence type="ECO:0000256" key="4">
    <source>
        <dbReference type="SAM" id="SignalP"/>
    </source>
</evidence>
<keyword evidence="4" id="KW-0732">Signal</keyword>
<dbReference type="Pfam" id="PF13407">
    <property type="entry name" value="Peripla_BP_4"/>
    <property type="match status" value="1"/>
</dbReference>
<dbReference type="InterPro" id="IPR025997">
    <property type="entry name" value="SBP_2_dom"/>
</dbReference>
<organism evidence="6 7">
    <name type="scientific">Paenibacillus thalictri</name>
    <dbReference type="NCBI Taxonomy" id="2527873"/>
    <lineage>
        <taxon>Bacteria</taxon>
        <taxon>Bacillati</taxon>
        <taxon>Bacillota</taxon>
        <taxon>Bacilli</taxon>
        <taxon>Bacillales</taxon>
        <taxon>Paenibacillaceae</taxon>
        <taxon>Paenibacillus</taxon>
    </lineage>
</organism>
<dbReference type="PANTHER" id="PTHR30036">
    <property type="entry name" value="D-XYLOSE-BINDING PERIPLASMIC PROTEIN"/>
    <property type="match status" value="1"/>
</dbReference>
<gene>
    <name evidence="6" type="ORF">EYB31_33815</name>
</gene>
<comment type="subcellular location">
    <subcellularLocation>
        <location evidence="1">Cell envelope</location>
    </subcellularLocation>
</comment>
<accession>A0A4V2J372</accession>
<evidence type="ECO:0000256" key="3">
    <source>
        <dbReference type="SAM" id="MobiDB-lite"/>
    </source>
</evidence>
<feature type="signal peptide" evidence="4">
    <location>
        <begin position="1"/>
        <end position="50"/>
    </location>
</feature>
<dbReference type="GO" id="GO:0030288">
    <property type="term" value="C:outer membrane-bounded periplasmic space"/>
    <property type="evidence" value="ECO:0007669"/>
    <property type="project" value="TreeGrafter"/>
</dbReference>
<reference evidence="6 7" key="1">
    <citation type="submission" date="2019-02" db="EMBL/GenBank/DDBJ databases">
        <title>Paenibacillus sp. nov., isolated from surface-sterilized tissue of Thalictrum simplex L.</title>
        <authorList>
            <person name="Tuo L."/>
        </authorList>
    </citation>
    <scope>NUCLEOTIDE SEQUENCE [LARGE SCALE GENOMIC DNA]</scope>
    <source>
        <strain evidence="6 7">N2SHLJ1</strain>
    </source>
</reference>
<dbReference type="EMBL" id="SIRE01000033">
    <property type="protein sequence ID" value="TBL70295.1"/>
    <property type="molecule type" value="Genomic_DNA"/>
</dbReference>
<evidence type="ECO:0000259" key="5">
    <source>
        <dbReference type="Pfam" id="PF13407"/>
    </source>
</evidence>
<dbReference type="AlphaFoldDB" id="A0A4V2J372"/>
<keyword evidence="7" id="KW-1185">Reference proteome</keyword>
<dbReference type="Gene3D" id="3.40.50.2300">
    <property type="match status" value="2"/>
</dbReference>
<feature type="compositionally biased region" description="Low complexity" evidence="3">
    <location>
        <begin position="65"/>
        <end position="77"/>
    </location>
</feature>
<feature type="region of interest" description="Disordered" evidence="3">
    <location>
        <begin position="57"/>
        <end position="77"/>
    </location>
</feature>
<protein>
    <submittedName>
        <fullName evidence="6">Sugar ABC transporter substrate-binding protein</fullName>
    </submittedName>
</protein>
<evidence type="ECO:0000256" key="1">
    <source>
        <dbReference type="ARBA" id="ARBA00004196"/>
    </source>
</evidence>
<dbReference type="InterPro" id="IPR050555">
    <property type="entry name" value="Bact_Solute-Bind_Prot2"/>
</dbReference>